<sequence length="384" mass="43084">MNQTSASTGLVPRLFSQTVTDSDRLFWLLNSGGWISLSVVTYVSLSLPYDQLQFAYIAHNILQSVLGFLLSIPLRQAFKATWNWSATTRVIIAILLILVLATVWAALRLELLIVIAGETDLWDDFGGFLFPSLFVFLAWVALYHLVKYAQLLQSERESLLVLEAGRRKEAFKLVSAESAAREAQLKLLRYQLNPHFLFNTLNSIASLVSAHRSDDAQSMIAELSTFLRFSLETDRNITVPLRDEIEALDLYLRIEQVRFSDRLVVEQEIDPRALREQVPSLLLQPLVENAIKHAIGRAEDGGRILITVKLSDQELVVTVEDSGSGGEEKQPQLDQLFDAPGFGLRSTAERLENLYGDSFSFNAGTSRLGGLKLALHLPTRGRRR</sequence>
<feature type="transmembrane region" description="Helical" evidence="1">
    <location>
        <begin position="86"/>
        <end position="107"/>
    </location>
</feature>
<dbReference type="GO" id="GO:0016301">
    <property type="term" value="F:kinase activity"/>
    <property type="evidence" value="ECO:0007669"/>
    <property type="project" value="UniProtKB-KW"/>
</dbReference>
<reference evidence="4 5" key="1">
    <citation type="submission" date="2019-02" db="EMBL/GenBank/DDBJ databases">
        <title>Halieaceae_genomes.</title>
        <authorList>
            <person name="Li S.-H."/>
        </authorList>
    </citation>
    <scope>NUCLEOTIDE SEQUENCE [LARGE SCALE GENOMIC DNA]</scope>
    <source>
        <strain evidence="4 5">JH123</strain>
    </source>
</reference>
<organism evidence="4 5">
    <name type="scientific">Candidatus Paraluminiphilus aquimaris</name>
    <dbReference type="NCBI Taxonomy" id="2518994"/>
    <lineage>
        <taxon>Bacteria</taxon>
        <taxon>Pseudomonadati</taxon>
        <taxon>Pseudomonadota</taxon>
        <taxon>Gammaproteobacteria</taxon>
        <taxon>Cellvibrionales</taxon>
        <taxon>Halieaceae</taxon>
        <taxon>Candidatus Paraluminiphilus</taxon>
    </lineage>
</organism>
<dbReference type="SUPFAM" id="SSF55874">
    <property type="entry name" value="ATPase domain of HSP90 chaperone/DNA topoisomerase II/histidine kinase"/>
    <property type="match status" value="1"/>
</dbReference>
<dbReference type="Proteomes" id="UP001317963">
    <property type="component" value="Chromosome"/>
</dbReference>
<feature type="transmembrane region" description="Helical" evidence="1">
    <location>
        <begin position="53"/>
        <end position="74"/>
    </location>
</feature>
<dbReference type="Pfam" id="PF02518">
    <property type="entry name" value="HATPase_c"/>
    <property type="match status" value="1"/>
</dbReference>
<dbReference type="PANTHER" id="PTHR34220:SF7">
    <property type="entry name" value="SENSOR HISTIDINE KINASE YPDA"/>
    <property type="match status" value="1"/>
</dbReference>
<dbReference type="InterPro" id="IPR050640">
    <property type="entry name" value="Bact_2-comp_sensor_kinase"/>
</dbReference>
<dbReference type="InterPro" id="IPR003594">
    <property type="entry name" value="HATPase_dom"/>
</dbReference>
<protein>
    <submittedName>
        <fullName evidence="4">Histidine kinase</fullName>
    </submittedName>
</protein>
<keyword evidence="4" id="KW-0808">Transferase</keyword>
<feature type="domain" description="Signal transduction histidine kinase internal region" evidence="3">
    <location>
        <begin position="183"/>
        <end position="263"/>
    </location>
</feature>
<dbReference type="RefSeq" id="WP_279241533.1">
    <property type="nucleotide sequence ID" value="NZ_CP036501.1"/>
</dbReference>
<feature type="transmembrane region" description="Helical" evidence="1">
    <location>
        <begin position="127"/>
        <end position="146"/>
    </location>
</feature>
<accession>A0ABY6Q936</accession>
<dbReference type="Gene3D" id="3.30.565.10">
    <property type="entry name" value="Histidine kinase-like ATPase, C-terminal domain"/>
    <property type="match status" value="1"/>
</dbReference>
<dbReference type="InterPro" id="IPR010559">
    <property type="entry name" value="Sig_transdc_His_kin_internal"/>
</dbReference>
<evidence type="ECO:0000256" key="1">
    <source>
        <dbReference type="SAM" id="Phobius"/>
    </source>
</evidence>
<dbReference type="EMBL" id="CP036501">
    <property type="protein sequence ID" value="UZP75065.1"/>
    <property type="molecule type" value="Genomic_DNA"/>
</dbReference>
<evidence type="ECO:0000313" key="5">
    <source>
        <dbReference type="Proteomes" id="UP001317963"/>
    </source>
</evidence>
<keyword evidence="4" id="KW-0418">Kinase</keyword>
<proteinExistence type="predicted"/>
<evidence type="ECO:0000313" key="4">
    <source>
        <dbReference type="EMBL" id="UZP75065.1"/>
    </source>
</evidence>
<feature type="transmembrane region" description="Helical" evidence="1">
    <location>
        <begin position="25"/>
        <end position="47"/>
    </location>
</feature>
<keyword evidence="1" id="KW-0472">Membrane</keyword>
<dbReference type="PANTHER" id="PTHR34220">
    <property type="entry name" value="SENSOR HISTIDINE KINASE YPDA"/>
    <property type="match status" value="1"/>
</dbReference>
<dbReference type="Pfam" id="PF06580">
    <property type="entry name" value="His_kinase"/>
    <property type="match status" value="1"/>
</dbReference>
<evidence type="ECO:0000259" key="3">
    <source>
        <dbReference type="Pfam" id="PF06580"/>
    </source>
</evidence>
<gene>
    <name evidence="4" type="ORF">E0F26_10085</name>
</gene>
<keyword evidence="1" id="KW-0812">Transmembrane</keyword>
<keyword evidence="1" id="KW-1133">Transmembrane helix</keyword>
<name>A0ABY6Q936_9GAMM</name>
<dbReference type="InterPro" id="IPR036890">
    <property type="entry name" value="HATPase_C_sf"/>
</dbReference>
<keyword evidence="5" id="KW-1185">Reference proteome</keyword>
<feature type="domain" description="Histidine kinase/HSP90-like ATPase" evidence="2">
    <location>
        <begin position="282"/>
        <end position="378"/>
    </location>
</feature>
<evidence type="ECO:0000259" key="2">
    <source>
        <dbReference type="Pfam" id="PF02518"/>
    </source>
</evidence>